<evidence type="ECO:0000259" key="1">
    <source>
        <dbReference type="Pfam" id="PF14238"/>
    </source>
</evidence>
<gene>
    <name evidence="2" type="ORF">IAA61_01745</name>
</gene>
<sequence length="433" mass="46691">MESGIKKLIIGGAAVAVLAAATALLLLYEPKTEESGTSTETETGSETVFENDNADTIVVKTQDREMRYVKTDGSWTVDGYAADELDQTKLQSFVSGALRYTSSTVINDVTDLSEYGLDDPAATVTVSGGGMTDVIEIGGKSAVENKYFAMHNGTVFTIQAAQYTKLLSEPSYFTEFTRVAIDPDSISEIRLERAGETIDLYIPDITRLEGNVWYMREPYEIMANDTFLDSDVLEQIGGLTMSRPAEVLGDVRATLTVTADGTAYVFTVGAVDGGSVYVGYNGGVYKESASLLAFVDSDVFNYVNKLVSYINILDVSAVTFEYDGVSHTLTIDGDQNNQTFKADGADTDASEARTLYREIIGVSANAMYDGTAAGGSLLKVTFTGKDGNDTVIDYMSINEYNTAAFRNGTAYLTVSTSDIDRIKGIVNDFFSGE</sequence>
<dbReference type="Pfam" id="PF14238">
    <property type="entry name" value="DUF4340"/>
    <property type="match status" value="1"/>
</dbReference>
<comment type="caution">
    <text evidence="2">The sequence shown here is derived from an EMBL/GenBank/DDBJ whole genome shotgun (WGS) entry which is preliminary data.</text>
</comment>
<reference evidence="2" key="2">
    <citation type="journal article" date="2021" name="PeerJ">
        <title>Extensive microbial diversity within the chicken gut microbiome revealed by metagenomics and culture.</title>
        <authorList>
            <person name="Gilroy R."/>
            <person name="Ravi A."/>
            <person name="Getino M."/>
            <person name="Pursley I."/>
            <person name="Horton D.L."/>
            <person name="Alikhan N.F."/>
            <person name="Baker D."/>
            <person name="Gharbi K."/>
            <person name="Hall N."/>
            <person name="Watson M."/>
            <person name="Adriaenssens E.M."/>
            <person name="Foster-Nyarko E."/>
            <person name="Jarju S."/>
            <person name="Secka A."/>
            <person name="Antonio M."/>
            <person name="Oren A."/>
            <person name="Chaudhuri R.R."/>
            <person name="La Ragione R."/>
            <person name="Hildebrand F."/>
            <person name="Pallen M.J."/>
        </authorList>
    </citation>
    <scope>NUCLEOTIDE SEQUENCE</scope>
    <source>
        <strain evidence="2">USAMLcec3-3695</strain>
    </source>
</reference>
<dbReference type="InterPro" id="IPR025641">
    <property type="entry name" value="DUF4340"/>
</dbReference>
<name>A0A9D1MA77_9FIRM</name>
<organism evidence="2 3">
    <name type="scientific">Candidatus Ornithomonoglobus merdipullorum</name>
    <dbReference type="NCBI Taxonomy" id="2840895"/>
    <lineage>
        <taxon>Bacteria</taxon>
        <taxon>Bacillati</taxon>
        <taxon>Bacillota</taxon>
        <taxon>Clostridia</taxon>
        <taxon>Candidatus Ornithomonoglobus</taxon>
    </lineage>
</organism>
<dbReference type="AlphaFoldDB" id="A0A9D1MA77"/>
<protein>
    <submittedName>
        <fullName evidence="2">DUF4340 domain-containing protein</fullName>
    </submittedName>
</protein>
<reference evidence="2" key="1">
    <citation type="submission" date="2020-10" db="EMBL/GenBank/DDBJ databases">
        <authorList>
            <person name="Gilroy R."/>
        </authorList>
    </citation>
    <scope>NUCLEOTIDE SEQUENCE</scope>
    <source>
        <strain evidence="2">USAMLcec3-3695</strain>
    </source>
</reference>
<proteinExistence type="predicted"/>
<evidence type="ECO:0000313" key="2">
    <source>
        <dbReference type="EMBL" id="HIU56521.1"/>
    </source>
</evidence>
<feature type="domain" description="DUF4340" evidence="1">
    <location>
        <begin position="75"/>
        <end position="201"/>
    </location>
</feature>
<evidence type="ECO:0000313" key="3">
    <source>
        <dbReference type="Proteomes" id="UP000824109"/>
    </source>
</evidence>
<dbReference type="EMBL" id="DVNB01000021">
    <property type="protein sequence ID" value="HIU56521.1"/>
    <property type="molecule type" value="Genomic_DNA"/>
</dbReference>
<accession>A0A9D1MA77</accession>
<dbReference type="Proteomes" id="UP000824109">
    <property type="component" value="Unassembled WGS sequence"/>
</dbReference>